<sequence length="200" mass="23193">MTSSQNPSIASSYSEKTETTIGTTTDDRLTSTSVRVTSEVTTPIKTVKIVGTIIAFAIPVGIFLLMTGIMIFIIIRLRRSKRIRSKTKKSPNEPRRPKKMTKRKPNSSEDICYVNERNSPALTHEFHRKKRFNNKEHVNSFHYPLSYCEPYSSDRNKLYNDRRRPDMVYGQSVLYGSMGYLIYQGDVTIQNGRSRRHYYH</sequence>
<protein>
    <submittedName>
        <fullName evidence="3">Uncharacterized protein</fullName>
    </submittedName>
</protein>
<reference evidence="3 4" key="1">
    <citation type="submission" date="2020-06" db="EMBL/GenBank/DDBJ databases">
        <authorList>
            <person name="Li R."/>
            <person name="Bekaert M."/>
        </authorList>
    </citation>
    <scope>NUCLEOTIDE SEQUENCE [LARGE SCALE GENOMIC DNA]</scope>
    <source>
        <strain evidence="4">wild</strain>
    </source>
</reference>
<accession>A0A6J8DBN8</accession>
<proteinExistence type="predicted"/>
<organism evidence="3 4">
    <name type="scientific">Mytilus coruscus</name>
    <name type="common">Sea mussel</name>
    <dbReference type="NCBI Taxonomy" id="42192"/>
    <lineage>
        <taxon>Eukaryota</taxon>
        <taxon>Metazoa</taxon>
        <taxon>Spiralia</taxon>
        <taxon>Lophotrochozoa</taxon>
        <taxon>Mollusca</taxon>
        <taxon>Bivalvia</taxon>
        <taxon>Autobranchia</taxon>
        <taxon>Pteriomorphia</taxon>
        <taxon>Mytilida</taxon>
        <taxon>Mytiloidea</taxon>
        <taxon>Mytilidae</taxon>
        <taxon>Mytilinae</taxon>
        <taxon>Mytilus</taxon>
    </lineage>
</organism>
<feature type="transmembrane region" description="Helical" evidence="2">
    <location>
        <begin position="49"/>
        <end position="75"/>
    </location>
</feature>
<dbReference type="Proteomes" id="UP000507470">
    <property type="component" value="Unassembled WGS sequence"/>
</dbReference>
<keyword evidence="2" id="KW-1133">Transmembrane helix</keyword>
<name>A0A6J8DBN8_MYTCO</name>
<feature type="compositionally biased region" description="Polar residues" evidence="1">
    <location>
        <begin position="1"/>
        <end position="14"/>
    </location>
</feature>
<gene>
    <name evidence="3" type="ORF">MCOR_38838</name>
</gene>
<feature type="region of interest" description="Disordered" evidence="1">
    <location>
        <begin position="1"/>
        <end position="26"/>
    </location>
</feature>
<evidence type="ECO:0000256" key="2">
    <source>
        <dbReference type="SAM" id="Phobius"/>
    </source>
</evidence>
<evidence type="ECO:0000256" key="1">
    <source>
        <dbReference type="SAM" id="MobiDB-lite"/>
    </source>
</evidence>
<feature type="compositionally biased region" description="Basic residues" evidence="1">
    <location>
        <begin position="96"/>
        <end position="105"/>
    </location>
</feature>
<evidence type="ECO:0000313" key="3">
    <source>
        <dbReference type="EMBL" id="CAC5405121.1"/>
    </source>
</evidence>
<feature type="region of interest" description="Disordered" evidence="1">
    <location>
        <begin position="83"/>
        <end position="110"/>
    </location>
</feature>
<dbReference type="AlphaFoldDB" id="A0A6J8DBN8"/>
<keyword evidence="4" id="KW-1185">Reference proteome</keyword>
<evidence type="ECO:0000313" key="4">
    <source>
        <dbReference type="Proteomes" id="UP000507470"/>
    </source>
</evidence>
<keyword evidence="2" id="KW-0472">Membrane</keyword>
<keyword evidence="2" id="KW-0812">Transmembrane</keyword>
<dbReference type="EMBL" id="CACVKT020007065">
    <property type="protein sequence ID" value="CAC5405121.1"/>
    <property type="molecule type" value="Genomic_DNA"/>
</dbReference>